<protein>
    <recommendedName>
        <fullName evidence="6">STAS domain-containing protein</fullName>
    </recommendedName>
</protein>
<keyword evidence="2 5" id="KW-0812">Transmembrane</keyword>
<feature type="transmembrane region" description="Helical" evidence="5">
    <location>
        <begin position="469"/>
        <end position="502"/>
    </location>
</feature>
<name>A0A4S2M7Q1_OPIFE</name>
<evidence type="ECO:0000256" key="2">
    <source>
        <dbReference type="ARBA" id="ARBA00022692"/>
    </source>
</evidence>
<evidence type="ECO:0000256" key="4">
    <source>
        <dbReference type="ARBA" id="ARBA00023136"/>
    </source>
</evidence>
<dbReference type="InterPro" id="IPR001902">
    <property type="entry name" value="SLC26A/SulP_fam"/>
</dbReference>
<dbReference type="Pfam" id="PF00916">
    <property type="entry name" value="Sulfate_transp"/>
    <property type="match status" value="1"/>
</dbReference>
<keyword evidence="8" id="KW-1185">Reference proteome</keyword>
<feature type="transmembrane region" description="Helical" evidence="5">
    <location>
        <begin position="310"/>
        <end position="330"/>
    </location>
</feature>
<evidence type="ECO:0000256" key="5">
    <source>
        <dbReference type="SAM" id="Phobius"/>
    </source>
</evidence>
<dbReference type="GO" id="GO:0055085">
    <property type="term" value="P:transmembrane transport"/>
    <property type="evidence" value="ECO:0007669"/>
    <property type="project" value="InterPro"/>
</dbReference>
<accession>A0A4S2M7Q1</accession>
<dbReference type="Proteomes" id="UP000308267">
    <property type="component" value="Unassembled WGS sequence"/>
</dbReference>
<evidence type="ECO:0000313" key="8">
    <source>
        <dbReference type="Proteomes" id="UP000308267"/>
    </source>
</evidence>
<evidence type="ECO:0000256" key="1">
    <source>
        <dbReference type="ARBA" id="ARBA00004141"/>
    </source>
</evidence>
<sequence>MPNRGSTHATASDKLSADVRQVSSVPSLFAMDPSPSSLISHADSRIAFERCILTTSDIELPRYVKEESLKHLISARAKGQYERLCHPRNCPKNSAKFIRACLPCIDTVRHYNWRTDLLADITAGLTVGVMNVPQGMAYAMLAGLPPVYGLYVSFVAPILYALFGRCPQASLGTFAVVSLLMAEPIERLCAETTESLGGNTTNTEFPIPVCYVPEDPSAGEYFDYRPVIAFTLSFLIGIVQTSIGVLMLGKLTCYLAPAMVDGFVTGAACHVLSSQVASLFGIKQAKKGDGVGSLFLVFYNLFKHIRQTNLITLAISGISILFLLVIKLFIEPQLQRCGHCKFPVPSELMLVAIGIVVSHFLELQNNHNVTIVGGIASGMPPISVPQWNLMPPMVTDAIIIGFTSTFLTISLVKLFAMKYKQDIDYNHELTSLGVISIIASFFSSIAPSSSVSRSMVLEGARVKTTLSGIPSGLLIIFVLLFLGPYFSVTPTCVLSAIIVVALKNIIAHLLHTPKLWRTYKRDFFLFMITFVVTLVLDVTIGLVVGVVACLLALTEQQRALTIILLDNLPGTELFLHGRAKLATGELHSTKFLYPLSRSIISCRLIGSLNFASSEQLESKITKVLKEHESRLSSLEDFKYPDQSTSLNPSNTVSAEPILETQKKHQQQQKRQNTADKRLSAAEEAYRRFSSNLDRIEMAQDKTEEFYLEVHDKKEYAPQRFLLIDISGMTDVDPAGALCLSTVHEQFYSIGVVLVYIGDLSQFRCLDTSKWERFPSLSLSYPTMYDGYLACQHALFESMVNLHRC</sequence>
<comment type="subcellular location">
    <subcellularLocation>
        <location evidence="1">Membrane</location>
        <topology evidence="1">Multi-pass membrane protein</topology>
    </subcellularLocation>
</comment>
<evidence type="ECO:0000313" key="7">
    <source>
        <dbReference type="EMBL" id="TGZ72395.1"/>
    </source>
</evidence>
<keyword evidence="4 5" id="KW-0472">Membrane</keyword>
<feature type="transmembrane region" description="Helical" evidence="5">
    <location>
        <begin position="523"/>
        <end position="553"/>
    </location>
</feature>
<evidence type="ECO:0000256" key="3">
    <source>
        <dbReference type="ARBA" id="ARBA00022989"/>
    </source>
</evidence>
<feature type="transmembrane region" description="Helical" evidence="5">
    <location>
        <begin position="429"/>
        <end position="449"/>
    </location>
</feature>
<reference evidence="7 8" key="1">
    <citation type="journal article" date="2019" name="BMC Genomics">
        <title>New insights from Opisthorchis felineus genome: update on genomics of the epidemiologically important liver flukes.</title>
        <authorList>
            <person name="Ershov N.I."/>
            <person name="Mordvinov V.A."/>
            <person name="Prokhortchouk E.B."/>
            <person name="Pakharukova M.Y."/>
            <person name="Gunbin K.V."/>
            <person name="Ustyantsev K."/>
            <person name="Genaev M.A."/>
            <person name="Blinov A.G."/>
            <person name="Mazur A."/>
            <person name="Boulygina E."/>
            <person name="Tsygankova S."/>
            <person name="Khrameeva E."/>
            <person name="Chekanov N."/>
            <person name="Fan G."/>
            <person name="Xiao A."/>
            <person name="Zhang H."/>
            <person name="Xu X."/>
            <person name="Yang H."/>
            <person name="Solovyev V."/>
            <person name="Lee S.M."/>
            <person name="Liu X."/>
            <person name="Afonnikov D.A."/>
            <person name="Skryabin K.G."/>
        </authorList>
    </citation>
    <scope>NUCLEOTIDE SEQUENCE [LARGE SCALE GENOMIC DNA]</scope>
    <source>
        <strain evidence="7">AK-0245</strain>
        <tissue evidence="7">Whole organism</tissue>
    </source>
</reference>
<organism evidence="7 8">
    <name type="scientific">Opisthorchis felineus</name>
    <dbReference type="NCBI Taxonomy" id="147828"/>
    <lineage>
        <taxon>Eukaryota</taxon>
        <taxon>Metazoa</taxon>
        <taxon>Spiralia</taxon>
        <taxon>Lophotrochozoa</taxon>
        <taxon>Platyhelminthes</taxon>
        <taxon>Trematoda</taxon>
        <taxon>Digenea</taxon>
        <taxon>Opisthorchiida</taxon>
        <taxon>Opisthorchiata</taxon>
        <taxon>Opisthorchiidae</taxon>
        <taxon>Opisthorchis</taxon>
    </lineage>
</organism>
<evidence type="ECO:0000259" key="6">
    <source>
        <dbReference type="PROSITE" id="PS50801"/>
    </source>
</evidence>
<dbReference type="PANTHER" id="PTHR11814">
    <property type="entry name" value="SULFATE TRANSPORTER"/>
    <property type="match status" value="1"/>
</dbReference>
<dbReference type="STRING" id="147828.A0A4S2M7Q1"/>
<dbReference type="InterPro" id="IPR036513">
    <property type="entry name" value="STAS_dom_sf"/>
</dbReference>
<dbReference type="AlphaFoldDB" id="A0A4S2M7Q1"/>
<dbReference type="OrthoDB" id="288203at2759"/>
<dbReference type="GO" id="GO:0016020">
    <property type="term" value="C:membrane"/>
    <property type="evidence" value="ECO:0007669"/>
    <property type="project" value="UniProtKB-SubCell"/>
</dbReference>
<feature type="transmembrane region" description="Helical" evidence="5">
    <location>
        <begin position="147"/>
        <end position="163"/>
    </location>
</feature>
<keyword evidence="3 5" id="KW-1133">Transmembrane helix</keyword>
<dbReference type="InterPro" id="IPR002645">
    <property type="entry name" value="STAS_dom"/>
</dbReference>
<dbReference type="PROSITE" id="PS50801">
    <property type="entry name" value="STAS"/>
    <property type="match status" value="1"/>
</dbReference>
<proteinExistence type="predicted"/>
<feature type="domain" description="STAS" evidence="6">
    <location>
        <begin position="603"/>
        <end position="757"/>
    </location>
</feature>
<feature type="transmembrane region" description="Helical" evidence="5">
    <location>
        <begin position="397"/>
        <end position="417"/>
    </location>
</feature>
<dbReference type="Gene3D" id="3.30.750.24">
    <property type="entry name" value="STAS domain"/>
    <property type="match status" value="1"/>
</dbReference>
<dbReference type="InterPro" id="IPR011547">
    <property type="entry name" value="SLC26A/SulP_dom"/>
</dbReference>
<gene>
    <name evidence="7" type="ORF">CRM22_002109</name>
</gene>
<feature type="transmembrane region" description="Helical" evidence="5">
    <location>
        <begin position="227"/>
        <end position="249"/>
    </location>
</feature>
<comment type="caution">
    <text evidence="7">The sequence shown here is derived from an EMBL/GenBank/DDBJ whole genome shotgun (WGS) entry which is preliminary data.</text>
</comment>
<dbReference type="EMBL" id="SJOL01003739">
    <property type="protein sequence ID" value="TGZ72395.1"/>
    <property type="molecule type" value="Genomic_DNA"/>
</dbReference>